<dbReference type="PROSITE" id="PS51186">
    <property type="entry name" value="GNAT"/>
    <property type="match status" value="1"/>
</dbReference>
<dbReference type="EMBL" id="BOOA01000012">
    <property type="protein sequence ID" value="GIH23759.1"/>
    <property type="molecule type" value="Genomic_DNA"/>
</dbReference>
<protein>
    <recommendedName>
        <fullName evidence="1">N-acetyltransferase domain-containing protein</fullName>
    </recommendedName>
</protein>
<name>A0A919Q7B2_9ACTN</name>
<accession>A0A919Q7B2</accession>
<proteinExistence type="predicted"/>
<evidence type="ECO:0000259" key="1">
    <source>
        <dbReference type="PROSITE" id="PS51186"/>
    </source>
</evidence>
<dbReference type="Proteomes" id="UP000640052">
    <property type="component" value="Unassembled WGS sequence"/>
</dbReference>
<dbReference type="AlphaFoldDB" id="A0A919Q7B2"/>
<feature type="domain" description="N-acetyltransferase" evidence="1">
    <location>
        <begin position="110"/>
        <end position="254"/>
    </location>
</feature>
<dbReference type="Pfam" id="PF00583">
    <property type="entry name" value="Acetyltransf_1"/>
    <property type="match status" value="1"/>
</dbReference>
<gene>
    <name evidence="2" type="ORF">Aph01nite_20690</name>
</gene>
<comment type="caution">
    <text evidence="2">The sequence shown here is derived from an EMBL/GenBank/DDBJ whole genome shotgun (WGS) entry which is preliminary data.</text>
</comment>
<evidence type="ECO:0000313" key="3">
    <source>
        <dbReference type="Proteomes" id="UP000640052"/>
    </source>
</evidence>
<keyword evidence="3" id="KW-1185">Reference proteome</keyword>
<dbReference type="Gene3D" id="3.40.630.30">
    <property type="match status" value="1"/>
</dbReference>
<organism evidence="2 3">
    <name type="scientific">Acrocarpospora phusangensis</name>
    <dbReference type="NCBI Taxonomy" id="1070424"/>
    <lineage>
        <taxon>Bacteria</taxon>
        <taxon>Bacillati</taxon>
        <taxon>Actinomycetota</taxon>
        <taxon>Actinomycetes</taxon>
        <taxon>Streptosporangiales</taxon>
        <taxon>Streptosporangiaceae</taxon>
        <taxon>Acrocarpospora</taxon>
    </lineage>
</organism>
<evidence type="ECO:0000313" key="2">
    <source>
        <dbReference type="EMBL" id="GIH23759.1"/>
    </source>
</evidence>
<sequence length="254" mass="27407">MPGLIGVRDSRQMRQIRANAEGVPVISFVEGVREGRPWADLVEVLGPEADDLIMNELSGWVVSGSTELGERLLARGTRLVRHAHTMVCDLTDPGAWPAGSGDAPDGFAFLPVREVTPEDILPSWIAAYPPGHPDHHPRDSDKAFREELVPLMAGEIIGELLRCSGVAVDESGAVVAGVLVNRWNGMAWIGDVFRHPGKSPRGLGASLLRFVQIRAAEDGFAEMGLAVTYTNPAKKVYARLGFKITNTAMSVIIP</sequence>
<reference evidence="2" key="1">
    <citation type="submission" date="2021-01" db="EMBL/GenBank/DDBJ databases">
        <title>Whole genome shotgun sequence of Acrocarpospora phusangensis NBRC 108782.</title>
        <authorList>
            <person name="Komaki H."/>
            <person name="Tamura T."/>
        </authorList>
    </citation>
    <scope>NUCLEOTIDE SEQUENCE</scope>
    <source>
        <strain evidence="2">NBRC 108782</strain>
    </source>
</reference>
<dbReference type="SUPFAM" id="SSF55729">
    <property type="entry name" value="Acyl-CoA N-acyltransferases (Nat)"/>
    <property type="match status" value="1"/>
</dbReference>
<dbReference type="InterPro" id="IPR000182">
    <property type="entry name" value="GNAT_dom"/>
</dbReference>
<dbReference type="InterPro" id="IPR016181">
    <property type="entry name" value="Acyl_CoA_acyltransferase"/>
</dbReference>
<dbReference type="GO" id="GO:0016747">
    <property type="term" value="F:acyltransferase activity, transferring groups other than amino-acyl groups"/>
    <property type="evidence" value="ECO:0007669"/>
    <property type="project" value="InterPro"/>
</dbReference>